<feature type="transmembrane region" description="Helical" evidence="6">
    <location>
        <begin position="338"/>
        <end position="357"/>
    </location>
</feature>
<evidence type="ECO:0000256" key="4">
    <source>
        <dbReference type="ARBA" id="ARBA00022989"/>
    </source>
</evidence>
<feature type="transmembrane region" description="Helical" evidence="6">
    <location>
        <begin position="393"/>
        <end position="414"/>
    </location>
</feature>
<feature type="transmembrane region" description="Helical" evidence="6">
    <location>
        <begin position="20"/>
        <end position="41"/>
    </location>
</feature>
<sequence>MKINLKKNEKIVALLEKGFFRIFSSSFINKIIQFGTIILLARVIDKSEYGIYSLAKNDLNLLLLLEGLGSVLGVLQYCSMKEKVEEKLAFLKLGIKMGLIANVVLSIILLVYSNFSNNIVGVNNTLLKMSFIPILSVIYNTILSYLRATLRNKEFSNVSIINSIMYFFGNIILGYIWGINGIIIGTYLSYLVTIFVSFNYIRCDLNLKISVLDKNEKNEFIKYSIVTALTTAMSQMLYLLDTSLVGGIMQNQYDVADYKVATLIPFNLTFITMSIMIFCYPYFAQKFSDKDWIRSKVKVLEKYLIIINLVIAIVCFLLAPFIIKILWGNDYMGALPSFRILMIGFFISSTFRIPYGNILASLKCVRENFYNSILSGACNILLDIYLISRYGIIGAALATLIVFIVSSIFSKICLLKYLREDD</sequence>
<evidence type="ECO:0000256" key="5">
    <source>
        <dbReference type="ARBA" id="ARBA00023136"/>
    </source>
</evidence>
<dbReference type="PANTHER" id="PTHR30250">
    <property type="entry name" value="PST FAMILY PREDICTED COLANIC ACID TRANSPORTER"/>
    <property type="match status" value="1"/>
</dbReference>
<dbReference type="Proteomes" id="UP000247117">
    <property type="component" value="Unassembled WGS sequence"/>
</dbReference>
<organism evidence="7 8">
    <name type="scientific">Clostridium perfringens</name>
    <dbReference type="NCBI Taxonomy" id="1502"/>
    <lineage>
        <taxon>Bacteria</taxon>
        <taxon>Bacillati</taxon>
        <taxon>Bacillota</taxon>
        <taxon>Clostridia</taxon>
        <taxon>Eubacteriales</taxon>
        <taxon>Clostridiaceae</taxon>
        <taxon>Clostridium</taxon>
    </lineage>
</organism>
<evidence type="ECO:0000256" key="3">
    <source>
        <dbReference type="ARBA" id="ARBA00022692"/>
    </source>
</evidence>
<protein>
    <submittedName>
        <fullName evidence="7">Polysaccharide biosynthesis protein</fullName>
    </submittedName>
</protein>
<evidence type="ECO:0000256" key="6">
    <source>
        <dbReference type="SAM" id="Phobius"/>
    </source>
</evidence>
<feature type="transmembrane region" description="Helical" evidence="6">
    <location>
        <begin position="125"/>
        <end position="146"/>
    </location>
</feature>
<dbReference type="Pfam" id="PF01943">
    <property type="entry name" value="Polysacc_synt"/>
    <property type="match status" value="1"/>
</dbReference>
<reference evidence="7 8" key="1">
    <citation type="journal article" date="2018" name="BMC Genomics">
        <title>Whole genome analysis reveals the diversity and evolutionary relationships between necrotic enteritis-causing strains of Clostridium perfringens.</title>
        <authorList>
            <person name="Lacey J.A."/>
            <person name="Allnutt T.R."/>
            <person name="Vezina B."/>
            <person name="Van T.T.H."/>
            <person name="Stent T."/>
            <person name="Han X."/>
            <person name="Rood J.I."/>
            <person name="Wade B."/>
            <person name="Keyburn A.L."/>
            <person name="Seeman T."/>
            <person name="Chen H."/>
            <person name="Haring V."/>
            <person name="Johanesen P.A."/>
            <person name="Lyras D."/>
            <person name="Moore R.J."/>
        </authorList>
    </citation>
    <scope>NUCLEOTIDE SEQUENCE [LARGE SCALE GENOMIC DNA]</scope>
    <source>
        <strain evidence="7 8">EUR-NE15</strain>
    </source>
</reference>
<evidence type="ECO:0000313" key="7">
    <source>
        <dbReference type="EMBL" id="PWX38355.1"/>
    </source>
</evidence>
<evidence type="ECO:0000256" key="1">
    <source>
        <dbReference type="ARBA" id="ARBA00004651"/>
    </source>
</evidence>
<comment type="caution">
    <text evidence="7">The sequence shown here is derived from an EMBL/GenBank/DDBJ whole genome shotgun (WGS) entry which is preliminary data.</text>
</comment>
<keyword evidence="3 6" id="KW-0812">Transmembrane</keyword>
<dbReference type="EMBL" id="PJTB01000003">
    <property type="protein sequence ID" value="PWX38355.1"/>
    <property type="molecule type" value="Genomic_DNA"/>
</dbReference>
<keyword evidence="4 6" id="KW-1133">Transmembrane helix</keyword>
<feature type="transmembrane region" description="Helical" evidence="6">
    <location>
        <begin position="182"/>
        <end position="201"/>
    </location>
</feature>
<gene>
    <name evidence="7" type="ORF">CYK91_10390</name>
</gene>
<feature type="transmembrane region" description="Helical" evidence="6">
    <location>
        <begin position="158"/>
        <end position="176"/>
    </location>
</feature>
<dbReference type="InterPro" id="IPR050833">
    <property type="entry name" value="Poly_Biosynth_Transport"/>
</dbReference>
<comment type="subcellular location">
    <subcellularLocation>
        <location evidence="1">Cell membrane</location>
        <topology evidence="1">Multi-pass membrane protein</topology>
    </subcellularLocation>
</comment>
<proteinExistence type="predicted"/>
<accession>A0AB37C5L7</accession>
<keyword evidence="2" id="KW-1003">Cell membrane</keyword>
<keyword evidence="5 6" id="KW-0472">Membrane</keyword>
<feature type="transmembrane region" description="Helical" evidence="6">
    <location>
        <begin position="369"/>
        <end position="387"/>
    </location>
</feature>
<dbReference type="AlphaFoldDB" id="A0AB37C5L7"/>
<feature type="transmembrane region" description="Helical" evidence="6">
    <location>
        <begin position="221"/>
        <end position="240"/>
    </location>
</feature>
<dbReference type="GO" id="GO:0005886">
    <property type="term" value="C:plasma membrane"/>
    <property type="evidence" value="ECO:0007669"/>
    <property type="project" value="UniProtKB-SubCell"/>
</dbReference>
<dbReference type="RefSeq" id="WP_057230713.1">
    <property type="nucleotide sequence ID" value="NZ_CATNYE010000004.1"/>
</dbReference>
<evidence type="ECO:0000313" key="8">
    <source>
        <dbReference type="Proteomes" id="UP000247117"/>
    </source>
</evidence>
<feature type="transmembrane region" description="Helical" evidence="6">
    <location>
        <begin position="260"/>
        <end position="283"/>
    </location>
</feature>
<feature type="transmembrane region" description="Helical" evidence="6">
    <location>
        <begin position="61"/>
        <end position="78"/>
    </location>
</feature>
<name>A0AB37C5L7_CLOPF</name>
<feature type="transmembrane region" description="Helical" evidence="6">
    <location>
        <begin position="90"/>
        <end position="113"/>
    </location>
</feature>
<feature type="transmembrane region" description="Helical" evidence="6">
    <location>
        <begin position="303"/>
        <end position="326"/>
    </location>
</feature>
<evidence type="ECO:0000256" key="2">
    <source>
        <dbReference type="ARBA" id="ARBA00022475"/>
    </source>
</evidence>
<dbReference type="PANTHER" id="PTHR30250:SF11">
    <property type="entry name" value="O-ANTIGEN TRANSPORTER-RELATED"/>
    <property type="match status" value="1"/>
</dbReference>
<dbReference type="InterPro" id="IPR002797">
    <property type="entry name" value="Polysacc_synth"/>
</dbReference>